<dbReference type="EMBL" id="CAXIEN010000195">
    <property type="protein sequence ID" value="CAL1285802.1"/>
    <property type="molecule type" value="Genomic_DNA"/>
</dbReference>
<reference evidence="2 3" key="1">
    <citation type="submission" date="2024-04" db="EMBL/GenBank/DDBJ databases">
        <authorList>
            <person name="Rising A."/>
            <person name="Reimegard J."/>
            <person name="Sonavane S."/>
            <person name="Akerstrom W."/>
            <person name="Nylinder S."/>
            <person name="Hedman E."/>
            <person name="Kallberg Y."/>
        </authorList>
    </citation>
    <scope>NUCLEOTIDE SEQUENCE [LARGE SCALE GENOMIC DNA]</scope>
</reference>
<evidence type="ECO:0000313" key="2">
    <source>
        <dbReference type="EMBL" id="CAL1285802.1"/>
    </source>
</evidence>
<protein>
    <recommendedName>
        <fullName evidence="1">BTB domain-containing protein</fullName>
    </recommendedName>
</protein>
<name>A0AAV2AP99_9ARAC</name>
<proteinExistence type="predicted"/>
<dbReference type="Gene3D" id="3.30.710.10">
    <property type="entry name" value="Potassium Channel Kv1.1, Chain A"/>
    <property type="match status" value="1"/>
</dbReference>
<dbReference type="AlphaFoldDB" id="A0AAV2AP99"/>
<dbReference type="InterPro" id="IPR011333">
    <property type="entry name" value="SKP1/BTB/POZ_sf"/>
</dbReference>
<accession>A0AAV2AP99</accession>
<gene>
    <name evidence="2" type="ORF">LARSCL_LOCUS13931</name>
</gene>
<comment type="caution">
    <text evidence="2">The sequence shown here is derived from an EMBL/GenBank/DDBJ whole genome shotgun (WGS) entry which is preliminary data.</text>
</comment>
<keyword evidence="3" id="KW-1185">Reference proteome</keyword>
<dbReference type="PANTHER" id="PTHR24413">
    <property type="entry name" value="SPECKLE-TYPE POZ PROTEIN"/>
    <property type="match status" value="1"/>
</dbReference>
<dbReference type="PROSITE" id="PS50097">
    <property type="entry name" value="BTB"/>
    <property type="match status" value="1"/>
</dbReference>
<organism evidence="2 3">
    <name type="scientific">Larinioides sclopetarius</name>
    <dbReference type="NCBI Taxonomy" id="280406"/>
    <lineage>
        <taxon>Eukaryota</taxon>
        <taxon>Metazoa</taxon>
        <taxon>Ecdysozoa</taxon>
        <taxon>Arthropoda</taxon>
        <taxon>Chelicerata</taxon>
        <taxon>Arachnida</taxon>
        <taxon>Araneae</taxon>
        <taxon>Araneomorphae</taxon>
        <taxon>Entelegynae</taxon>
        <taxon>Araneoidea</taxon>
        <taxon>Araneidae</taxon>
        <taxon>Larinioides</taxon>
    </lineage>
</organism>
<evidence type="ECO:0000259" key="1">
    <source>
        <dbReference type="PROSITE" id="PS50097"/>
    </source>
</evidence>
<dbReference type="SMART" id="SM00225">
    <property type="entry name" value="BTB"/>
    <property type="match status" value="1"/>
</dbReference>
<dbReference type="Pfam" id="PF00651">
    <property type="entry name" value="BTB"/>
    <property type="match status" value="1"/>
</dbReference>
<dbReference type="InterPro" id="IPR000210">
    <property type="entry name" value="BTB/POZ_dom"/>
</dbReference>
<sequence length="393" mass="44978">MSRFKRKLKLSKQTMIMHTKNPGHVCEIEWKIDNVLKFPDETFISKVNLGRGCRTNLNIIIEVKESECYSDFYMGYERTDKRATAIRVIFDVQLVNSKGDVYLKKKVGFSPKTAHKCQRILKIRLADPDYFESAMKLTENELQEADDDVLKNLVSLGLVVLDQRSLHKLYSLPDDTITVKGSVKVFACCVPLRAKPINESSSECTSSALDKSELMEHLHIAFLNGIESGQFTDATLWIGEESVSAHKFILSARSPKFKKLFEPDSEGNSISEIVIRGTEKSVFLHFLQYLYTGIIGEVKWGALEKLYEAAIEFEVSSLLEQCKSKIISELKDRRACRALLFADKHKDEDIKKATINFIKDIYFRYKNTNYWISFRDDYPGLATEVMNSVIDSI</sequence>
<feature type="domain" description="BTB" evidence="1">
    <location>
        <begin position="232"/>
        <end position="299"/>
    </location>
</feature>
<dbReference type="CDD" id="cd18186">
    <property type="entry name" value="BTB_POZ_ZBTB_KLHL-like"/>
    <property type="match status" value="1"/>
</dbReference>
<evidence type="ECO:0000313" key="3">
    <source>
        <dbReference type="Proteomes" id="UP001497382"/>
    </source>
</evidence>
<dbReference type="Proteomes" id="UP001497382">
    <property type="component" value="Unassembled WGS sequence"/>
</dbReference>
<dbReference type="SUPFAM" id="SSF54695">
    <property type="entry name" value="POZ domain"/>
    <property type="match status" value="1"/>
</dbReference>
<dbReference type="Gene3D" id="1.25.40.420">
    <property type="match status" value="1"/>
</dbReference>